<gene>
    <name evidence="1" type="ORF">RPERSI_LOCUS34906</name>
</gene>
<proteinExistence type="predicted"/>
<organism evidence="1 2">
    <name type="scientific">Racocetra persica</name>
    <dbReference type="NCBI Taxonomy" id="160502"/>
    <lineage>
        <taxon>Eukaryota</taxon>
        <taxon>Fungi</taxon>
        <taxon>Fungi incertae sedis</taxon>
        <taxon>Mucoromycota</taxon>
        <taxon>Glomeromycotina</taxon>
        <taxon>Glomeromycetes</taxon>
        <taxon>Diversisporales</taxon>
        <taxon>Gigasporaceae</taxon>
        <taxon>Racocetra</taxon>
    </lineage>
</organism>
<protein>
    <submittedName>
        <fullName evidence="1">21105_t:CDS:1</fullName>
    </submittedName>
</protein>
<dbReference type="Proteomes" id="UP000789920">
    <property type="component" value="Unassembled WGS sequence"/>
</dbReference>
<sequence length="74" mass="9060">TFQEIVFPLNHPDEKKRGHYFLNSFWLTERGIWDKRLRGKCVKYVKDETKICCNKRKLARQLDFMEQKNVLEEI</sequence>
<evidence type="ECO:0000313" key="2">
    <source>
        <dbReference type="Proteomes" id="UP000789920"/>
    </source>
</evidence>
<feature type="non-terminal residue" evidence="1">
    <location>
        <position position="74"/>
    </location>
</feature>
<dbReference type="EMBL" id="CAJVQC010158697">
    <property type="protein sequence ID" value="CAG8847999.1"/>
    <property type="molecule type" value="Genomic_DNA"/>
</dbReference>
<keyword evidence="2" id="KW-1185">Reference proteome</keyword>
<accession>A0ACA9SSY9</accession>
<reference evidence="1" key="1">
    <citation type="submission" date="2021-06" db="EMBL/GenBank/DDBJ databases">
        <authorList>
            <person name="Kallberg Y."/>
            <person name="Tangrot J."/>
            <person name="Rosling A."/>
        </authorList>
    </citation>
    <scope>NUCLEOTIDE SEQUENCE</scope>
    <source>
        <strain evidence="1">MA461A</strain>
    </source>
</reference>
<feature type="non-terminal residue" evidence="1">
    <location>
        <position position="1"/>
    </location>
</feature>
<comment type="caution">
    <text evidence="1">The sequence shown here is derived from an EMBL/GenBank/DDBJ whole genome shotgun (WGS) entry which is preliminary data.</text>
</comment>
<evidence type="ECO:0000313" key="1">
    <source>
        <dbReference type="EMBL" id="CAG8847999.1"/>
    </source>
</evidence>
<name>A0ACA9SSY9_9GLOM</name>